<reference evidence="1" key="1">
    <citation type="submission" date="2021-02" db="EMBL/GenBank/DDBJ databases">
        <authorList>
            <person name="Nowell W R."/>
        </authorList>
    </citation>
    <scope>NUCLEOTIDE SEQUENCE</scope>
</reference>
<gene>
    <name evidence="1" type="ORF">IZO911_LOCUS33983</name>
    <name evidence="2" type="ORF">JYZ213_LOCUS39234</name>
    <name evidence="4" type="ORF">KXQ929_LOCUS25390</name>
    <name evidence="3" type="ORF">OXD698_LOCUS24070</name>
</gene>
<dbReference type="Proteomes" id="UP000663844">
    <property type="component" value="Unassembled WGS sequence"/>
</dbReference>
<dbReference type="AlphaFoldDB" id="A0A815DE21"/>
<dbReference type="EMBL" id="CAJOBB010002199">
    <property type="protein sequence ID" value="CAF3947181.1"/>
    <property type="molecule type" value="Genomic_DNA"/>
</dbReference>
<dbReference type="EMBL" id="CAJNOE010000649">
    <property type="protein sequence ID" value="CAF1299606.1"/>
    <property type="molecule type" value="Genomic_DNA"/>
</dbReference>
<protein>
    <submittedName>
        <fullName evidence="1">Uncharacterized protein</fullName>
    </submittedName>
</protein>
<name>A0A815DE21_9BILA</name>
<dbReference type="Pfam" id="PF00702">
    <property type="entry name" value="Hydrolase"/>
    <property type="match status" value="1"/>
</dbReference>
<dbReference type="InterPro" id="IPR036412">
    <property type="entry name" value="HAD-like_sf"/>
</dbReference>
<comment type="caution">
    <text evidence="1">The sequence shown here is derived from an EMBL/GenBank/DDBJ whole genome shotgun (WGS) entry which is preliminary data.</text>
</comment>
<dbReference type="Proteomes" id="UP000663868">
    <property type="component" value="Unassembled WGS sequence"/>
</dbReference>
<evidence type="ECO:0000313" key="1">
    <source>
        <dbReference type="EMBL" id="CAF1299606.1"/>
    </source>
</evidence>
<dbReference type="SUPFAM" id="SSF56784">
    <property type="entry name" value="HAD-like"/>
    <property type="match status" value="1"/>
</dbReference>
<organism evidence="1 5">
    <name type="scientific">Adineta steineri</name>
    <dbReference type="NCBI Taxonomy" id="433720"/>
    <lineage>
        <taxon>Eukaryota</taxon>
        <taxon>Metazoa</taxon>
        <taxon>Spiralia</taxon>
        <taxon>Gnathifera</taxon>
        <taxon>Rotifera</taxon>
        <taxon>Eurotatoria</taxon>
        <taxon>Bdelloidea</taxon>
        <taxon>Adinetida</taxon>
        <taxon>Adinetidae</taxon>
        <taxon>Adineta</taxon>
    </lineage>
</organism>
<dbReference type="EMBL" id="CAJOAZ010002186">
    <property type="protein sequence ID" value="CAF3903362.1"/>
    <property type="molecule type" value="Genomic_DNA"/>
</dbReference>
<dbReference type="InterPro" id="IPR023214">
    <property type="entry name" value="HAD_sf"/>
</dbReference>
<dbReference type="Gene3D" id="3.40.50.1000">
    <property type="entry name" value="HAD superfamily/HAD-like"/>
    <property type="match status" value="1"/>
</dbReference>
<sequence length="234" mass="27318">MTRDSQLNTSTNNKPIIALDCDGVLLDYQKQYAQIYEKTFGKQLTVVSPKSYLAETTYGVKLNDEEEVQFKEKWNTHGWRTMPMEDGSLEACHLLHEAGYELVCVTAMSDRFIEHRLENFRLHGYPIDRIISTGGSGRHNHHNNPKREIIEELHPVVFVDDLRRNFKDIQGVHTKFVFIDRDIHDDPNRNDQIYYDVKYPSLLHFVEDFLKTEQHGKNIIWSKRPSSLLPSISS</sequence>
<dbReference type="CDD" id="cd01427">
    <property type="entry name" value="HAD_like"/>
    <property type="match status" value="1"/>
</dbReference>
<accession>A0A815DE21</accession>
<dbReference type="Proteomes" id="UP000663860">
    <property type="component" value="Unassembled WGS sequence"/>
</dbReference>
<evidence type="ECO:0000313" key="2">
    <source>
        <dbReference type="EMBL" id="CAF1425307.1"/>
    </source>
</evidence>
<dbReference type="Proteomes" id="UP000663845">
    <property type="component" value="Unassembled WGS sequence"/>
</dbReference>
<proteinExistence type="predicted"/>
<evidence type="ECO:0000313" key="3">
    <source>
        <dbReference type="EMBL" id="CAF3903362.1"/>
    </source>
</evidence>
<evidence type="ECO:0000313" key="4">
    <source>
        <dbReference type="EMBL" id="CAF3947181.1"/>
    </source>
</evidence>
<evidence type="ECO:0000313" key="5">
    <source>
        <dbReference type="Proteomes" id="UP000663860"/>
    </source>
</evidence>
<dbReference type="EMBL" id="CAJNOG010001249">
    <property type="protein sequence ID" value="CAF1425307.1"/>
    <property type="molecule type" value="Genomic_DNA"/>
</dbReference>